<dbReference type="Proteomes" id="UP001249851">
    <property type="component" value="Unassembled WGS sequence"/>
</dbReference>
<keyword evidence="3" id="KW-1185">Reference proteome</keyword>
<proteinExistence type="predicted"/>
<name>A0AAD9Q4Y1_ACRCE</name>
<dbReference type="AlphaFoldDB" id="A0AAD9Q4Y1"/>
<accession>A0AAD9Q4Y1</accession>
<evidence type="ECO:0000256" key="1">
    <source>
        <dbReference type="SAM" id="SignalP"/>
    </source>
</evidence>
<dbReference type="EMBL" id="JARQWQ010000067">
    <property type="protein sequence ID" value="KAK2554728.1"/>
    <property type="molecule type" value="Genomic_DNA"/>
</dbReference>
<gene>
    <name evidence="2" type="ORF">P5673_023687</name>
</gene>
<feature type="chain" id="PRO_5042104895" description="DUF2778 domain-containing protein" evidence="1">
    <location>
        <begin position="19"/>
        <end position="135"/>
    </location>
</feature>
<keyword evidence="1" id="KW-0732">Signal</keyword>
<protein>
    <recommendedName>
        <fullName evidence="4">DUF2778 domain-containing protein</fullName>
    </recommendedName>
</protein>
<evidence type="ECO:0000313" key="3">
    <source>
        <dbReference type="Proteomes" id="UP001249851"/>
    </source>
</evidence>
<reference evidence="2" key="2">
    <citation type="journal article" date="2023" name="Science">
        <title>Genomic signatures of disease resistance in endangered staghorn corals.</title>
        <authorList>
            <person name="Vollmer S.V."/>
            <person name="Selwyn J.D."/>
            <person name="Despard B.A."/>
            <person name="Roesel C.L."/>
        </authorList>
    </citation>
    <scope>NUCLEOTIDE SEQUENCE</scope>
    <source>
        <strain evidence="2">K2</strain>
    </source>
</reference>
<sequence>MDFLTIVILTFPWGRASATCPTQPPKERREDRFGGPTPRGEYLIGKWKIHKRHGIDWYKLYPKKEDNSGYYPYRQPTRKGRSVMGLHPGKTILGCVTVRAPTYNRDACWQRIRRVIDRGNMTYRRSSYTGFLYVQ</sequence>
<evidence type="ECO:0000313" key="2">
    <source>
        <dbReference type="EMBL" id="KAK2554728.1"/>
    </source>
</evidence>
<reference evidence="2" key="1">
    <citation type="journal article" date="2023" name="G3 (Bethesda)">
        <title>Whole genome assembly and annotation of the endangered Caribbean coral Acropora cervicornis.</title>
        <authorList>
            <person name="Selwyn J.D."/>
            <person name="Vollmer S.V."/>
        </authorList>
    </citation>
    <scope>NUCLEOTIDE SEQUENCE</scope>
    <source>
        <strain evidence="2">K2</strain>
    </source>
</reference>
<comment type="caution">
    <text evidence="2">The sequence shown here is derived from an EMBL/GenBank/DDBJ whole genome shotgun (WGS) entry which is preliminary data.</text>
</comment>
<evidence type="ECO:0008006" key="4">
    <source>
        <dbReference type="Google" id="ProtNLM"/>
    </source>
</evidence>
<feature type="signal peptide" evidence="1">
    <location>
        <begin position="1"/>
        <end position="18"/>
    </location>
</feature>
<organism evidence="2 3">
    <name type="scientific">Acropora cervicornis</name>
    <name type="common">Staghorn coral</name>
    <dbReference type="NCBI Taxonomy" id="6130"/>
    <lineage>
        <taxon>Eukaryota</taxon>
        <taxon>Metazoa</taxon>
        <taxon>Cnidaria</taxon>
        <taxon>Anthozoa</taxon>
        <taxon>Hexacorallia</taxon>
        <taxon>Scleractinia</taxon>
        <taxon>Astrocoeniina</taxon>
        <taxon>Acroporidae</taxon>
        <taxon>Acropora</taxon>
    </lineage>
</organism>